<evidence type="ECO:0000256" key="2">
    <source>
        <dbReference type="ARBA" id="ARBA00022485"/>
    </source>
</evidence>
<reference evidence="9 10" key="1">
    <citation type="submission" date="2015-12" db="EMBL/GenBank/DDBJ databases">
        <title>Haloferax profundi sp. nov. isolated from the Discovery deep brine-seawater interface in the Red Sea.</title>
        <authorList>
            <person name="Zhang G."/>
            <person name="Stingl U."/>
            <person name="Rashid M."/>
        </authorList>
    </citation>
    <scope>NUCLEOTIDE SEQUENCE [LARGE SCALE GENOMIC DNA]</scope>
    <source>
        <strain evidence="9 10">SB29</strain>
    </source>
</reference>
<accession>A0A0W1SW02</accession>
<proteinExistence type="predicted"/>
<keyword evidence="3" id="KW-0479">Metal-binding</keyword>
<feature type="domain" description="High potential iron-sulfur proteins family profile" evidence="8">
    <location>
        <begin position="43"/>
        <end position="122"/>
    </location>
</feature>
<feature type="compositionally biased region" description="Acidic residues" evidence="7">
    <location>
        <begin position="1"/>
        <end position="32"/>
    </location>
</feature>
<keyword evidence="6" id="KW-0411">Iron-sulfur</keyword>
<protein>
    <recommendedName>
        <fullName evidence="8">High potential iron-sulfur proteins family profile domain-containing protein</fullName>
    </recommendedName>
</protein>
<dbReference type="GO" id="GO:0051539">
    <property type="term" value="F:4 iron, 4 sulfur cluster binding"/>
    <property type="evidence" value="ECO:0007669"/>
    <property type="project" value="UniProtKB-KW"/>
</dbReference>
<feature type="region of interest" description="Disordered" evidence="7">
    <location>
        <begin position="1"/>
        <end position="39"/>
    </location>
</feature>
<dbReference type="EMBL" id="LOPV01000039">
    <property type="protein sequence ID" value="KTG30636.1"/>
    <property type="molecule type" value="Genomic_DNA"/>
</dbReference>
<keyword evidence="4" id="KW-0249">Electron transport</keyword>
<sequence length="129" mass="14189">MEEAEAEAEQTAEGDGEDHEEELPEGVSEEEFERGPVPEAYRTALSQANEERDPDRLFTKEEVQFQEADDAVAAGFADEGSDCGNCAEYIPDKNGDGFGACAKVEGYIDPEDWCVVWESIEDAEAEQES</sequence>
<evidence type="ECO:0000313" key="9">
    <source>
        <dbReference type="EMBL" id="KTG30636.1"/>
    </source>
</evidence>
<keyword evidence="2" id="KW-0004">4Fe-4S</keyword>
<evidence type="ECO:0000256" key="1">
    <source>
        <dbReference type="ARBA" id="ARBA00022448"/>
    </source>
</evidence>
<comment type="caution">
    <text evidence="9">The sequence shown here is derived from an EMBL/GenBank/DDBJ whole genome shotgun (WGS) entry which is preliminary data.</text>
</comment>
<evidence type="ECO:0000256" key="6">
    <source>
        <dbReference type="ARBA" id="ARBA00023014"/>
    </source>
</evidence>
<evidence type="ECO:0000256" key="5">
    <source>
        <dbReference type="ARBA" id="ARBA00023004"/>
    </source>
</evidence>
<dbReference type="InterPro" id="IPR036369">
    <property type="entry name" value="HIPIP_sf"/>
</dbReference>
<keyword evidence="5" id="KW-0408">Iron</keyword>
<evidence type="ECO:0000259" key="8">
    <source>
        <dbReference type="PROSITE" id="PS51373"/>
    </source>
</evidence>
<dbReference type="SUPFAM" id="SSF57652">
    <property type="entry name" value="HIPIP (high potential iron protein)"/>
    <property type="match status" value="1"/>
</dbReference>
<keyword evidence="1" id="KW-0813">Transport</keyword>
<gene>
    <name evidence="9" type="ORF">AUR66_06915</name>
</gene>
<dbReference type="PROSITE" id="PS51373">
    <property type="entry name" value="HIPIP"/>
    <property type="match status" value="1"/>
</dbReference>
<dbReference type="AlphaFoldDB" id="A0A0W1SW02"/>
<dbReference type="Gene3D" id="4.10.490.10">
    <property type="entry name" value="High potential iron-sulphur protein"/>
    <property type="match status" value="1"/>
</dbReference>
<name>A0A0W1SW02_9EURY</name>
<dbReference type="InterPro" id="IPR000170">
    <property type="entry name" value="High_potential_FeS_prot"/>
</dbReference>
<dbReference type="Proteomes" id="UP000053157">
    <property type="component" value="Unassembled WGS sequence"/>
</dbReference>
<evidence type="ECO:0000256" key="4">
    <source>
        <dbReference type="ARBA" id="ARBA00022982"/>
    </source>
</evidence>
<dbReference type="Pfam" id="PF01355">
    <property type="entry name" value="HIPIP"/>
    <property type="match status" value="1"/>
</dbReference>
<dbReference type="GO" id="GO:0046872">
    <property type="term" value="F:metal ion binding"/>
    <property type="evidence" value="ECO:0007669"/>
    <property type="project" value="UniProtKB-KW"/>
</dbReference>
<evidence type="ECO:0000256" key="3">
    <source>
        <dbReference type="ARBA" id="ARBA00022723"/>
    </source>
</evidence>
<organism evidence="9 10">
    <name type="scientific">Haloferax profundi</name>
    <dbReference type="NCBI Taxonomy" id="1544718"/>
    <lineage>
        <taxon>Archaea</taxon>
        <taxon>Methanobacteriati</taxon>
        <taxon>Methanobacteriota</taxon>
        <taxon>Stenosarchaea group</taxon>
        <taxon>Halobacteria</taxon>
        <taxon>Halobacteriales</taxon>
        <taxon>Haloferacaceae</taxon>
        <taxon>Haloferax</taxon>
    </lineage>
</organism>
<dbReference type="GO" id="GO:0009055">
    <property type="term" value="F:electron transfer activity"/>
    <property type="evidence" value="ECO:0007669"/>
    <property type="project" value="InterPro"/>
</dbReference>
<dbReference type="GO" id="GO:0019646">
    <property type="term" value="P:aerobic electron transport chain"/>
    <property type="evidence" value="ECO:0007669"/>
    <property type="project" value="InterPro"/>
</dbReference>
<evidence type="ECO:0000313" key="10">
    <source>
        <dbReference type="Proteomes" id="UP000053157"/>
    </source>
</evidence>
<keyword evidence="10" id="KW-1185">Reference proteome</keyword>
<evidence type="ECO:0000256" key="7">
    <source>
        <dbReference type="SAM" id="MobiDB-lite"/>
    </source>
</evidence>